<name>A0A074X4P8_9PEZI</name>
<accession>A0A074X4P8</accession>
<organism evidence="1 2">
    <name type="scientific">Aureobasidium namibiae CBS 147.97</name>
    <dbReference type="NCBI Taxonomy" id="1043004"/>
    <lineage>
        <taxon>Eukaryota</taxon>
        <taxon>Fungi</taxon>
        <taxon>Dikarya</taxon>
        <taxon>Ascomycota</taxon>
        <taxon>Pezizomycotina</taxon>
        <taxon>Dothideomycetes</taxon>
        <taxon>Dothideomycetidae</taxon>
        <taxon>Dothideales</taxon>
        <taxon>Saccotheciaceae</taxon>
        <taxon>Aureobasidium</taxon>
    </lineage>
</organism>
<dbReference type="RefSeq" id="XP_013431413.1">
    <property type="nucleotide sequence ID" value="XM_013575959.1"/>
</dbReference>
<evidence type="ECO:0000313" key="1">
    <source>
        <dbReference type="EMBL" id="KEQ77012.1"/>
    </source>
</evidence>
<dbReference type="Proteomes" id="UP000027730">
    <property type="component" value="Unassembled WGS sequence"/>
</dbReference>
<dbReference type="OrthoDB" id="3846956at2759"/>
<dbReference type="SUPFAM" id="SSF52047">
    <property type="entry name" value="RNI-like"/>
    <property type="match status" value="1"/>
</dbReference>
<dbReference type="HOGENOM" id="CLU_973134_0_0_1"/>
<reference evidence="1 2" key="1">
    <citation type="journal article" date="2014" name="BMC Genomics">
        <title>Genome sequencing of four Aureobasidium pullulans varieties: biotechnological potential, stress tolerance, and description of new species.</title>
        <authorList>
            <person name="Gostin Ar C."/>
            <person name="Ohm R.A."/>
            <person name="Kogej T."/>
            <person name="Sonjak S."/>
            <person name="Turk M."/>
            <person name="Zajc J."/>
            <person name="Zalar P."/>
            <person name="Grube M."/>
            <person name="Sun H."/>
            <person name="Han J."/>
            <person name="Sharma A."/>
            <person name="Chiniquy J."/>
            <person name="Ngan C.Y."/>
            <person name="Lipzen A."/>
            <person name="Barry K."/>
            <person name="Grigoriev I.V."/>
            <person name="Gunde-Cimerman N."/>
        </authorList>
    </citation>
    <scope>NUCLEOTIDE SEQUENCE [LARGE SCALE GENOMIC DNA]</scope>
    <source>
        <strain evidence="1 2">CBS 147.97</strain>
    </source>
</reference>
<sequence length="291" mass="34261">MPSFADLPTEIESIIFEFLADDKEALYSSIRVSQTWHNHTVDLLWQHSSADDLAMIEELRRQHYANKVVKLEVKSSWCFSRFRFLSFPALFEVNLGADYIPDYRPRLGTVRISSFLQPTLKKLHLRELFVLTEDVMDLICLRCPLLEELELASELSFIHPEKYLLHSSFNFPKLRRLVYRWGSLTSRSALRRLSEQLPLLEYLDPGYQDFDLREELVGVVFPRLSTLKLQCRPHRTNPDFDLNYKGTIAVDHLSAILHLAPKLETFSLGWFKLNHEFFREEMDVNELRSLR</sequence>
<dbReference type="EMBL" id="KL584703">
    <property type="protein sequence ID" value="KEQ77012.1"/>
    <property type="molecule type" value="Genomic_DNA"/>
</dbReference>
<dbReference type="SUPFAM" id="SSF81383">
    <property type="entry name" value="F-box domain"/>
    <property type="match status" value="1"/>
</dbReference>
<proteinExistence type="predicted"/>
<evidence type="ECO:0000313" key="2">
    <source>
        <dbReference type="Proteomes" id="UP000027730"/>
    </source>
</evidence>
<keyword evidence="2" id="KW-1185">Reference proteome</keyword>
<dbReference type="InterPro" id="IPR032675">
    <property type="entry name" value="LRR_dom_sf"/>
</dbReference>
<dbReference type="GeneID" id="25416298"/>
<gene>
    <name evidence="1" type="ORF">M436DRAFT_78740</name>
</gene>
<dbReference type="InterPro" id="IPR036047">
    <property type="entry name" value="F-box-like_dom_sf"/>
</dbReference>
<evidence type="ECO:0008006" key="3">
    <source>
        <dbReference type="Google" id="ProtNLM"/>
    </source>
</evidence>
<dbReference type="AlphaFoldDB" id="A0A074X4P8"/>
<protein>
    <recommendedName>
        <fullName evidence="3">F-box domain-containing protein</fullName>
    </recommendedName>
</protein>
<dbReference type="Gene3D" id="3.80.10.10">
    <property type="entry name" value="Ribonuclease Inhibitor"/>
    <property type="match status" value="1"/>
</dbReference>